<dbReference type="SUPFAM" id="SSF54160">
    <property type="entry name" value="Chromo domain-like"/>
    <property type="match status" value="1"/>
</dbReference>
<dbReference type="EMBL" id="JAKOGI010001538">
    <property type="protein sequence ID" value="KAJ8425130.1"/>
    <property type="molecule type" value="Genomic_DNA"/>
</dbReference>
<dbReference type="InterPro" id="IPR008676">
    <property type="entry name" value="MRG"/>
</dbReference>
<dbReference type="GO" id="GO:0006325">
    <property type="term" value="P:chromatin organization"/>
    <property type="evidence" value="ECO:0007669"/>
    <property type="project" value="InterPro"/>
</dbReference>
<reference evidence="2" key="1">
    <citation type="submission" date="2022-04" db="EMBL/GenBank/DDBJ databases">
        <title>Carnegiea gigantea Genome sequencing and assembly v2.</title>
        <authorList>
            <person name="Copetti D."/>
            <person name="Sanderson M.J."/>
            <person name="Burquez A."/>
            <person name="Wojciechowski M.F."/>
        </authorList>
    </citation>
    <scope>NUCLEOTIDE SEQUENCE</scope>
    <source>
        <strain evidence="2">SGP5-SGP5p</strain>
        <tissue evidence="2">Aerial part</tissue>
    </source>
</reference>
<feature type="compositionally biased region" description="Basic and acidic residues" evidence="1">
    <location>
        <begin position="118"/>
        <end position="131"/>
    </location>
</feature>
<dbReference type="PANTHER" id="PTHR10880">
    <property type="entry name" value="MORTALITY FACTOR 4-LIKE PROTEIN"/>
    <property type="match status" value="1"/>
</dbReference>
<evidence type="ECO:0000313" key="2">
    <source>
        <dbReference type="EMBL" id="KAJ8425130.1"/>
    </source>
</evidence>
<keyword evidence="3" id="KW-1185">Reference proteome</keyword>
<feature type="region of interest" description="Disordered" evidence="1">
    <location>
        <begin position="118"/>
        <end position="154"/>
    </location>
</feature>
<dbReference type="Proteomes" id="UP001153076">
    <property type="component" value="Unassembled WGS sequence"/>
</dbReference>
<organism evidence="2 3">
    <name type="scientific">Carnegiea gigantea</name>
    <dbReference type="NCBI Taxonomy" id="171969"/>
    <lineage>
        <taxon>Eukaryota</taxon>
        <taxon>Viridiplantae</taxon>
        <taxon>Streptophyta</taxon>
        <taxon>Embryophyta</taxon>
        <taxon>Tracheophyta</taxon>
        <taxon>Spermatophyta</taxon>
        <taxon>Magnoliopsida</taxon>
        <taxon>eudicotyledons</taxon>
        <taxon>Gunneridae</taxon>
        <taxon>Pentapetalae</taxon>
        <taxon>Caryophyllales</taxon>
        <taxon>Cactineae</taxon>
        <taxon>Cactaceae</taxon>
        <taxon>Cactoideae</taxon>
        <taxon>Echinocereeae</taxon>
        <taxon>Carnegiea</taxon>
    </lineage>
</organism>
<evidence type="ECO:0000313" key="3">
    <source>
        <dbReference type="Proteomes" id="UP001153076"/>
    </source>
</evidence>
<protein>
    <submittedName>
        <fullName evidence="2">Uncharacterized protein</fullName>
    </submittedName>
</protein>
<dbReference type="GO" id="GO:0005634">
    <property type="term" value="C:nucleus"/>
    <property type="evidence" value="ECO:0007669"/>
    <property type="project" value="InterPro"/>
</dbReference>
<feature type="compositionally biased region" description="Low complexity" evidence="1">
    <location>
        <begin position="13"/>
        <end position="24"/>
    </location>
</feature>
<dbReference type="GO" id="GO:0006355">
    <property type="term" value="P:regulation of DNA-templated transcription"/>
    <property type="evidence" value="ECO:0007669"/>
    <property type="project" value="InterPro"/>
</dbReference>
<proteinExistence type="predicted"/>
<dbReference type="AlphaFoldDB" id="A0A9Q1GU17"/>
<dbReference type="PANTHER" id="PTHR10880:SF15">
    <property type="entry name" value="MSL COMPLEX SUBUNIT 3"/>
    <property type="match status" value="1"/>
</dbReference>
<accession>A0A9Q1GU17</accession>
<dbReference type="Gene3D" id="2.30.30.140">
    <property type="match status" value="1"/>
</dbReference>
<dbReference type="InterPro" id="IPR016197">
    <property type="entry name" value="Chromo-like_dom_sf"/>
</dbReference>
<comment type="caution">
    <text evidence="2">The sequence shown here is derived from an EMBL/GenBank/DDBJ whole genome shotgun (WGS) entry which is preliminary data.</text>
</comment>
<dbReference type="OrthoDB" id="124855at2759"/>
<gene>
    <name evidence="2" type="ORF">Cgig2_011096</name>
</gene>
<name>A0A9Q1GU17_9CARY</name>
<dbReference type="GO" id="GO:0000123">
    <property type="term" value="C:histone acetyltransferase complex"/>
    <property type="evidence" value="ECO:0007669"/>
    <property type="project" value="TreeGrafter"/>
</dbReference>
<evidence type="ECO:0000256" key="1">
    <source>
        <dbReference type="SAM" id="MobiDB-lite"/>
    </source>
</evidence>
<feature type="region of interest" description="Disordered" evidence="1">
    <location>
        <begin position="1"/>
        <end position="29"/>
    </location>
</feature>
<sequence>MGSSNTGGRDDSGNAAGSDSSNGGLPDSNSTLYSEGEKVLAYHGPRIYEAKIQKAEIRKKEWRYFVHYLVSMNLLRFLLKIGNKVNYLTIRAHVSNSWDEWVGADRLMKYTDDNIQKQQALEKKQGADKNHKSGRSTQAKPKGSTGQPPPASKY</sequence>